<dbReference type="Proteomes" id="UP000219335">
    <property type="component" value="Unassembled WGS sequence"/>
</dbReference>
<organism evidence="1 2">
    <name type="scientific">Nitrosomonas ureae</name>
    <dbReference type="NCBI Taxonomy" id="44577"/>
    <lineage>
        <taxon>Bacteria</taxon>
        <taxon>Pseudomonadati</taxon>
        <taxon>Pseudomonadota</taxon>
        <taxon>Betaproteobacteria</taxon>
        <taxon>Nitrosomonadales</taxon>
        <taxon>Nitrosomonadaceae</taxon>
        <taxon>Nitrosomonas</taxon>
    </lineage>
</organism>
<dbReference type="EMBL" id="OCMU01000001">
    <property type="protein sequence ID" value="SOD16229.1"/>
    <property type="molecule type" value="Genomic_DNA"/>
</dbReference>
<dbReference type="AlphaFoldDB" id="A0A286A2V3"/>
<evidence type="ECO:0000313" key="2">
    <source>
        <dbReference type="Proteomes" id="UP000219335"/>
    </source>
</evidence>
<sequence>MVFFIICEEKSNSPATSFFPSLNTLARTVSSPSAYCLTTIPKDPRLPVGQKNGANDECWFRAPLAEQLLNGNPYPVQFYIQNDLNRKIHLSLFEGIAAPAPFEQVSNEDTLTLIGYDRAADIQDVYMLLERSQITDYEFLAGYRYSISYLNHLKIYSIENQSGLGADEIHLTITADDMATNFLDFTDEDFDDDERRILNSYYSKNTAFSDRLNITVFELDSGDDDDGPFTATIPALKKGENTRESSIIIEAEGAEYQISYRLSRNPNASHQRQ</sequence>
<gene>
    <name evidence="1" type="ORF">SAMN06297164_0303</name>
</gene>
<dbReference type="RefSeq" id="WP_097103606.1">
    <property type="nucleotide sequence ID" value="NZ_OCMU01000001.1"/>
</dbReference>
<name>A0A286A2V3_9PROT</name>
<proteinExistence type="predicted"/>
<reference evidence="1 2" key="1">
    <citation type="submission" date="2017-09" db="EMBL/GenBank/DDBJ databases">
        <authorList>
            <person name="Ehlers B."/>
            <person name="Leendertz F.H."/>
        </authorList>
    </citation>
    <scope>NUCLEOTIDE SEQUENCE [LARGE SCALE GENOMIC DNA]</scope>
    <source>
        <strain evidence="1 2">Nm42</strain>
    </source>
</reference>
<accession>A0A286A2V3</accession>
<protein>
    <submittedName>
        <fullName evidence="1">Uncharacterized protein</fullName>
    </submittedName>
</protein>
<evidence type="ECO:0000313" key="1">
    <source>
        <dbReference type="EMBL" id="SOD16229.1"/>
    </source>
</evidence>